<dbReference type="Proteomes" id="UP000460221">
    <property type="component" value="Unassembled WGS sequence"/>
</dbReference>
<dbReference type="Gene3D" id="3.40.830.10">
    <property type="entry name" value="LigB-like"/>
    <property type="match status" value="1"/>
</dbReference>
<evidence type="ECO:0008006" key="3">
    <source>
        <dbReference type="Google" id="ProtNLM"/>
    </source>
</evidence>
<evidence type="ECO:0000313" key="1">
    <source>
        <dbReference type="EMBL" id="MTD16473.1"/>
    </source>
</evidence>
<evidence type="ECO:0000313" key="2">
    <source>
        <dbReference type="Proteomes" id="UP000460221"/>
    </source>
</evidence>
<accession>A0A7K1FTH3</accession>
<reference evidence="1 2" key="1">
    <citation type="submission" date="2019-11" db="EMBL/GenBank/DDBJ databases">
        <authorList>
            <person name="Jiang L.-Q."/>
        </authorList>
    </citation>
    <scope>NUCLEOTIDE SEQUENCE [LARGE SCALE GENOMIC DNA]</scope>
    <source>
        <strain evidence="1 2">YIM 132087</strain>
    </source>
</reference>
<comment type="caution">
    <text evidence="1">The sequence shown here is derived from an EMBL/GenBank/DDBJ whole genome shotgun (WGS) entry which is preliminary data.</text>
</comment>
<organism evidence="1 2">
    <name type="scientific">Nakamurella alba</name>
    <dbReference type="NCBI Taxonomy" id="2665158"/>
    <lineage>
        <taxon>Bacteria</taxon>
        <taxon>Bacillati</taxon>
        <taxon>Actinomycetota</taxon>
        <taxon>Actinomycetes</taxon>
        <taxon>Nakamurellales</taxon>
        <taxon>Nakamurellaceae</taxon>
        <taxon>Nakamurella</taxon>
    </lineage>
</organism>
<sequence>MIVGAVVAPHPPLLLPGVGGGTGGDELRDVRDRAVQAIRDLDRRGIDTWIVVGGVPAAATTTTNDGIPFAGIAPWPGRTGGSLPLSLAVGISLLDAAEVPGTVSLRGIPFDATPQDCQGAGSRIASVEGRCALLVLGDGSARRTKASPGDFDADAEGWDDIVDGALRTADTTALAALDPADADRFLAAGRAAWQVLAGAFAGGPAPTADGTCFTAPLGVAYWVTTWSPGDGPGQPS</sequence>
<dbReference type="AlphaFoldDB" id="A0A7K1FTH3"/>
<gene>
    <name evidence="1" type="ORF">GIS00_21280</name>
</gene>
<dbReference type="RefSeq" id="WP_154770444.1">
    <property type="nucleotide sequence ID" value="NZ_WLYK01000009.1"/>
</dbReference>
<name>A0A7K1FTH3_9ACTN</name>
<dbReference type="EMBL" id="WLYK01000009">
    <property type="protein sequence ID" value="MTD16473.1"/>
    <property type="molecule type" value="Genomic_DNA"/>
</dbReference>
<protein>
    <recommendedName>
        <fullName evidence="3">Extradiol ring-cleavage dioxygenase class III enzyme subunit B domain-containing protein</fullName>
    </recommendedName>
</protein>
<keyword evidence="2" id="KW-1185">Reference proteome</keyword>
<proteinExistence type="predicted"/>